<evidence type="ECO:0000256" key="4">
    <source>
        <dbReference type="PROSITE-ProRule" id="PRU00221"/>
    </source>
</evidence>
<dbReference type="GO" id="GO:0005634">
    <property type="term" value="C:nucleus"/>
    <property type="evidence" value="ECO:0007669"/>
    <property type="project" value="TreeGrafter"/>
</dbReference>
<keyword evidence="4" id="KW-0853">WD repeat</keyword>
<evidence type="ECO:0000256" key="1">
    <source>
        <dbReference type="ARBA" id="ARBA00004906"/>
    </source>
</evidence>
<dbReference type="SMART" id="SM00320">
    <property type="entry name" value="WD40"/>
    <property type="match status" value="7"/>
</dbReference>
<feature type="compositionally biased region" description="Polar residues" evidence="5">
    <location>
        <begin position="17"/>
        <end position="27"/>
    </location>
</feature>
<proteinExistence type="inferred from homology"/>
<dbReference type="InterPro" id="IPR001680">
    <property type="entry name" value="WD40_rpt"/>
</dbReference>
<gene>
    <name evidence="6" type="ORF">BCR41DRAFT_419525</name>
</gene>
<dbReference type="PROSITE" id="PS50294">
    <property type="entry name" value="WD_REPEATS_REGION"/>
    <property type="match status" value="3"/>
</dbReference>
<dbReference type="PROSITE" id="PS50082">
    <property type="entry name" value="WD_REPEATS_2"/>
    <property type="match status" value="3"/>
</dbReference>
<dbReference type="GO" id="GO:0030674">
    <property type="term" value="F:protein-macromolecule adaptor activity"/>
    <property type="evidence" value="ECO:0007669"/>
    <property type="project" value="TreeGrafter"/>
</dbReference>
<comment type="pathway">
    <text evidence="1">Protein modification; protein ubiquitination.</text>
</comment>
<dbReference type="RefSeq" id="XP_021884871.1">
    <property type="nucleotide sequence ID" value="XM_022029774.1"/>
</dbReference>
<dbReference type="PANTHER" id="PTHR22852:SF0">
    <property type="entry name" value="DENTICLELESS PROTEIN HOMOLOG"/>
    <property type="match status" value="1"/>
</dbReference>
<evidence type="ECO:0000256" key="2">
    <source>
        <dbReference type="ARBA" id="ARBA00022786"/>
    </source>
</evidence>
<dbReference type="EMBL" id="MCFF01000005">
    <property type="protein sequence ID" value="ORZ27124.1"/>
    <property type="molecule type" value="Genomic_DNA"/>
</dbReference>
<dbReference type="PANTHER" id="PTHR22852">
    <property type="entry name" value="LETHAL 2 DENTICLELESS PROTEIN RETINOIC ACID-REGULATED NUCLEAR MATRIX-ASSOCIATED PROTEIN"/>
    <property type="match status" value="1"/>
</dbReference>
<dbReference type="STRING" id="64571.A0A1Y2GZA1"/>
<organism evidence="6 7">
    <name type="scientific">Lobosporangium transversale</name>
    <dbReference type="NCBI Taxonomy" id="64571"/>
    <lineage>
        <taxon>Eukaryota</taxon>
        <taxon>Fungi</taxon>
        <taxon>Fungi incertae sedis</taxon>
        <taxon>Mucoromycota</taxon>
        <taxon>Mortierellomycotina</taxon>
        <taxon>Mortierellomycetes</taxon>
        <taxon>Mortierellales</taxon>
        <taxon>Mortierellaceae</taxon>
        <taxon>Lobosporangium</taxon>
    </lineage>
</organism>
<feature type="repeat" description="WD" evidence="4">
    <location>
        <begin position="481"/>
        <end position="515"/>
    </location>
</feature>
<reference evidence="6 7" key="1">
    <citation type="submission" date="2016-07" db="EMBL/GenBank/DDBJ databases">
        <title>Pervasive Adenine N6-methylation of Active Genes in Fungi.</title>
        <authorList>
            <consortium name="DOE Joint Genome Institute"/>
            <person name="Mondo S.J."/>
            <person name="Dannebaum R.O."/>
            <person name="Kuo R.C."/>
            <person name="Labutti K."/>
            <person name="Haridas S."/>
            <person name="Kuo A."/>
            <person name="Salamov A."/>
            <person name="Ahrendt S.R."/>
            <person name="Lipzen A."/>
            <person name="Sullivan W."/>
            <person name="Andreopoulos W.B."/>
            <person name="Clum A."/>
            <person name="Lindquist E."/>
            <person name="Daum C."/>
            <person name="Ramamoorthy G.K."/>
            <person name="Gryganskyi A."/>
            <person name="Culley D."/>
            <person name="Magnuson J.K."/>
            <person name="James T.Y."/>
            <person name="O'Malley M.A."/>
            <person name="Stajich J.E."/>
            <person name="Spatafora J.W."/>
            <person name="Visel A."/>
            <person name="Grigoriev I.V."/>
        </authorList>
    </citation>
    <scope>NUCLEOTIDE SEQUENCE [LARGE SCALE GENOMIC DNA]</scope>
    <source>
        <strain evidence="6 7">NRRL 3116</strain>
    </source>
</reference>
<comment type="similarity">
    <text evidence="3">Belongs to the WD repeat cdt2 family.</text>
</comment>
<dbReference type="InterPro" id="IPR015943">
    <property type="entry name" value="WD40/YVTN_repeat-like_dom_sf"/>
</dbReference>
<dbReference type="SUPFAM" id="SSF50978">
    <property type="entry name" value="WD40 repeat-like"/>
    <property type="match status" value="1"/>
</dbReference>
<protein>
    <submittedName>
        <fullName evidence="6">WD40-repeat-containing domain protein</fullName>
    </submittedName>
</protein>
<name>A0A1Y2GZA1_9FUNG</name>
<dbReference type="FunCoup" id="A0A1Y2GZA1">
    <property type="interactions" value="220"/>
</dbReference>
<dbReference type="OrthoDB" id="2096344at2759"/>
<dbReference type="GeneID" id="33571617"/>
<accession>A0A1Y2GZA1</accession>
<dbReference type="InParanoid" id="A0A1Y2GZA1"/>
<feature type="region of interest" description="Disordered" evidence="5">
    <location>
        <begin position="1"/>
        <end position="27"/>
    </location>
</feature>
<keyword evidence="2" id="KW-0833">Ubl conjugation pathway</keyword>
<dbReference type="GO" id="GO:0043161">
    <property type="term" value="P:proteasome-mediated ubiquitin-dependent protein catabolic process"/>
    <property type="evidence" value="ECO:0007669"/>
    <property type="project" value="TreeGrafter"/>
</dbReference>
<dbReference type="Pfam" id="PF00400">
    <property type="entry name" value="WD40"/>
    <property type="match status" value="4"/>
</dbReference>
<keyword evidence="7" id="KW-1185">Reference proteome</keyword>
<dbReference type="Gene3D" id="2.130.10.10">
    <property type="entry name" value="YVTN repeat-like/Quinoprotein amine dehydrogenase"/>
    <property type="match status" value="2"/>
</dbReference>
<evidence type="ECO:0000313" key="6">
    <source>
        <dbReference type="EMBL" id="ORZ27124.1"/>
    </source>
</evidence>
<sequence length="540" mass="59541">MRKAPLTDITHRPLTGRRSNNTPSQAVASLTCSAGSGEENNPTRGLLEIFAAVQTGSISRKRSLKLTSEECDHHPSFPIFSPALNSKREIQQLSSTQVATYNSANQAEGPIKSRFSLSYNSKQPLNLISTLSQERLYGRQRNKPSYVSTRFHMLDYISRPSDTYTFISQDSTTLVPPFSCAYNNVANEARNLAVGDEDGTIHIVDTRRDDAHPEGTIRIQAHQNAIFDLCWTRDDSKIITASGDQTAKLYDVETKACLGTFSGHAGSIKSTSMKFNDDKIFATAARDGAIMIWDVRCSSTTTPHGDILYRPADRLLNVHANSARSIPPKKSKHGSDGPNTASAVQYMMHNENIIASTGTLDGSVKYWDVRKHGTYFRHDFPTPLAASTYTPLTKRAHGMTSMALSPDGSALYAVSSDNHIYMFNTTVLGGPVEQFGGSDFMCSSYYIKISVSPDGNYVAAGSCKDLYVWEVKRPDKKPLIFHGHEREVTGVDWAKDIGDGTQLSGCSDDATVRIWRPNKPLVEECQENESLKNMHGMVTE</sequence>
<dbReference type="Proteomes" id="UP000193648">
    <property type="component" value="Unassembled WGS sequence"/>
</dbReference>
<evidence type="ECO:0000256" key="5">
    <source>
        <dbReference type="SAM" id="MobiDB-lite"/>
    </source>
</evidence>
<evidence type="ECO:0000313" key="7">
    <source>
        <dbReference type="Proteomes" id="UP000193648"/>
    </source>
</evidence>
<feature type="repeat" description="WD" evidence="4">
    <location>
        <begin position="219"/>
        <end position="260"/>
    </location>
</feature>
<evidence type="ECO:0000256" key="3">
    <source>
        <dbReference type="ARBA" id="ARBA00038344"/>
    </source>
</evidence>
<dbReference type="InterPro" id="IPR051865">
    <property type="entry name" value="WD-repeat_CDT2_adapter"/>
</dbReference>
<comment type="caution">
    <text evidence="6">The sequence shown here is derived from an EMBL/GenBank/DDBJ whole genome shotgun (WGS) entry which is preliminary data.</text>
</comment>
<dbReference type="AlphaFoldDB" id="A0A1Y2GZA1"/>
<dbReference type="InterPro" id="IPR036322">
    <property type="entry name" value="WD40_repeat_dom_sf"/>
</dbReference>
<feature type="repeat" description="WD" evidence="4">
    <location>
        <begin position="261"/>
        <end position="303"/>
    </location>
</feature>